<accession>A0A246F8I8</accession>
<dbReference type="RefSeq" id="WP_088420538.1">
    <property type="nucleotide sequence ID" value="NZ_NJBA01000008.1"/>
</dbReference>
<reference evidence="2 3" key="1">
    <citation type="submission" date="2017-06" db="EMBL/GenBank/DDBJ databases">
        <title>Draft genome of Pseudomonas nitroreducens DF05.</title>
        <authorList>
            <person name="Iyer R."/>
        </authorList>
    </citation>
    <scope>NUCLEOTIDE SEQUENCE [LARGE SCALE GENOMIC DNA]</scope>
    <source>
        <strain evidence="2 3">DF05</strain>
    </source>
</reference>
<dbReference type="Proteomes" id="UP000198145">
    <property type="component" value="Unassembled WGS sequence"/>
</dbReference>
<evidence type="ECO:0000256" key="1">
    <source>
        <dbReference type="SAM" id="MobiDB-lite"/>
    </source>
</evidence>
<evidence type="ECO:0000313" key="3">
    <source>
        <dbReference type="Proteomes" id="UP000198145"/>
    </source>
</evidence>
<dbReference type="PANTHER" id="PTHR46656">
    <property type="entry name" value="PUTATIVE-RELATED"/>
    <property type="match status" value="1"/>
</dbReference>
<sequence length="507" mass="56544">MTMTIIVRNRAAEPGYVLVENGPGPGLSVLYRSLLPLLHTLGDLLEVDANTDLQELCRSLRESGKEPFYCVFGLPDEAEVSVCCPVVAAIAWPFDVLPLDSPECWRERLLGCAGAITFSQQTARAIHQLMGERFAVLVSAAQPWERFGALCPREGAWPSLGPRVIHFSGQLLDSPSIGLSVDALARPEPIALPDLEPEPEAVIVEAESAVEIEAQPLSLQQRLYVTGALLRGWWREVTDADRHLRQQPAPGAVQEEPEPAIDAPSSVSVLPAEPQRITLYGVVYACVMRAEDETRCWTEMLTAFCRTFRDQPDVTLVFKFTHENLTSGRIGMLSNLSRLAPFKCRVVIMNGHLDEQQYQNLIAASHYLVHPAHSESSAITAQEFMSAGRPVIAPRHSALSDWLEPEHPLIIRSSRQPTHWAGDPDKRMRYQDHRLQWQSMCEVFQDSFDLATRGAAQYQALSARASARARDLASESRLQERWREFFTRLKGEPQVRQVSAQALRAGT</sequence>
<feature type="region of interest" description="Disordered" evidence="1">
    <location>
        <begin position="248"/>
        <end position="267"/>
    </location>
</feature>
<organism evidence="2 3">
    <name type="scientific">Pseudomonas nitroreducens</name>
    <dbReference type="NCBI Taxonomy" id="46680"/>
    <lineage>
        <taxon>Bacteria</taxon>
        <taxon>Pseudomonadati</taxon>
        <taxon>Pseudomonadota</taxon>
        <taxon>Gammaproteobacteria</taxon>
        <taxon>Pseudomonadales</taxon>
        <taxon>Pseudomonadaceae</taxon>
        <taxon>Pseudomonas</taxon>
    </lineage>
</organism>
<gene>
    <name evidence="2" type="ORF">CEG18_21660</name>
</gene>
<evidence type="ECO:0008006" key="4">
    <source>
        <dbReference type="Google" id="ProtNLM"/>
    </source>
</evidence>
<dbReference type="Gene3D" id="3.40.50.2000">
    <property type="entry name" value="Glycogen Phosphorylase B"/>
    <property type="match status" value="1"/>
</dbReference>
<proteinExistence type="predicted"/>
<evidence type="ECO:0000313" key="2">
    <source>
        <dbReference type="EMBL" id="OWP48630.1"/>
    </source>
</evidence>
<protein>
    <recommendedName>
        <fullName evidence="4">Glycosyltransferase</fullName>
    </recommendedName>
</protein>
<name>A0A246F8I8_PSENT</name>
<dbReference type="EMBL" id="NJBA01000008">
    <property type="protein sequence ID" value="OWP48630.1"/>
    <property type="molecule type" value="Genomic_DNA"/>
</dbReference>
<dbReference type="AlphaFoldDB" id="A0A246F8I8"/>
<dbReference type="PANTHER" id="PTHR46656:SF3">
    <property type="entry name" value="PUTATIVE-RELATED"/>
    <property type="match status" value="1"/>
</dbReference>
<dbReference type="SUPFAM" id="SSF53756">
    <property type="entry name" value="UDP-Glycosyltransferase/glycogen phosphorylase"/>
    <property type="match status" value="1"/>
</dbReference>
<comment type="caution">
    <text evidence="2">The sequence shown here is derived from an EMBL/GenBank/DDBJ whole genome shotgun (WGS) entry which is preliminary data.</text>
</comment>
<dbReference type="CDD" id="cd01635">
    <property type="entry name" value="Glycosyltransferase_GTB-type"/>
    <property type="match status" value="1"/>
</dbReference>